<sequence length="60" mass="6848">MRRCLAYLLGHLIVAAEYLDTDVLQQYVAWSEELGVTLPEVPYRPLPGYPPYPQVEAREG</sequence>
<dbReference type="Proteomes" id="UP000732377">
    <property type="component" value="Unassembled WGS sequence"/>
</dbReference>
<gene>
    <name evidence="2" type="ORF">A6D92_20435</name>
    <name evidence="1" type="ORF">CWE10_08080</name>
</gene>
<name>A0A1Y2T4Y4_SYMTR</name>
<accession>A0A1Y2T4Y4</accession>
<dbReference type="EMBL" id="LWLV01002218">
    <property type="protein sequence ID" value="OTA40265.1"/>
    <property type="molecule type" value="Genomic_DNA"/>
</dbReference>
<comment type="caution">
    <text evidence="2">The sequence shown here is derived from an EMBL/GenBank/DDBJ whole genome shotgun (WGS) entry which is preliminary data.</text>
</comment>
<proteinExistence type="predicted"/>
<reference evidence="1" key="3">
    <citation type="submission" date="2017-11" db="EMBL/GenBank/DDBJ databases">
        <title>Three new genomes from thermophilic consortium.</title>
        <authorList>
            <person name="Quaggio R."/>
            <person name="Amgarten D."/>
            <person name="Setubal J.C."/>
        </authorList>
    </citation>
    <scope>NUCLEOTIDE SEQUENCE</scope>
    <source>
        <strain evidence="1">ZCTH01-B2</strain>
    </source>
</reference>
<dbReference type="RefSeq" id="WP_011195477.1">
    <property type="nucleotide sequence ID" value="NZ_JACSIR010000073.1"/>
</dbReference>
<reference evidence="2" key="2">
    <citation type="submission" date="2016-04" db="EMBL/GenBank/DDBJ databases">
        <authorList>
            <person name="Evans L.H."/>
            <person name="Alamgir A."/>
            <person name="Owens N."/>
            <person name="Weber N.D."/>
            <person name="Virtaneva K."/>
            <person name="Barbian K."/>
            <person name="Babar A."/>
            <person name="Rosenke K."/>
        </authorList>
    </citation>
    <scope>NUCLEOTIDE SEQUENCE [LARGE SCALE GENOMIC DNA]</scope>
    <source>
        <strain evidence="2">G2</strain>
    </source>
</reference>
<dbReference type="EMBL" id="PIUK01000062">
    <property type="protein sequence ID" value="MBY6276165.1"/>
    <property type="molecule type" value="Genomic_DNA"/>
</dbReference>
<protein>
    <submittedName>
        <fullName evidence="2">Uncharacterized protein</fullName>
    </submittedName>
</protein>
<evidence type="ECO:0000313" key="1">
    <source>
        <dbReference type="EMBL" id="MBY6276165.1"/>
    </source>
</evidence>
<organism evidence="2 3">
    <name type="scientific">Symbiobacterium thermophilum</name>
    <dbReference type="NCBI Taxonomy" id="2734"/>
    <lineage>
        <taxon>Bacteria</taxon>
        <taxon>Bacillati</taxon>
        <taxon>Bacillota</taxon>
        <taxon>Clostridia</taxon>
        <taxon>Eubacteriales</taxon>
        <taxon>Symbiobacteriaceae</taxon>
        <taxon>Symbiobacterium</taxon>
    </lineage>
</organism>
<reference evidence="3" key="1">
    <citation type="submission" date="2016-04" db="EMBL/GenBank/DDBJ databases">
        <authorList>
            <person name="Antunes L.P."/>
            <person name="Martins L.F."/>
            <person name="Pereira R.V."/>
            <person name="Thomas A.M."/>
            <person name="Barbosa D."/>
            <person name="Nascimento L."/>
            <person name="Silva G.M."/>
            <person name="Condomitti G.W."/>
            <person name="Digiampietri L.A."/>
            <person name="Lombardi K.C."/>
            <person name="Ramos P.L."/>
            <person name="Quaggio R.B."/>
            <person name="Oliveira J.C."/>
            <person name="Pascon R.C."/>
            <person name="Cruz J.B."/>
            <person name="Silva A.M."/>
            <person name="Setubal J.C."/>
        </authorList>
    </citation>
    <scope>NUCLEOTIDE SEQUENCE [LARGE SCALE GENOMIC DNA]</scope>
</reference>
<dbReference type="AlphaFoldDB" id="A0A1Y2T4Y4"/>
<dbReference type="Proteomes" id="UP000194267">
    <property type="component" value="Unassembled WGS sequence"/>
</dbReference>
<evidence type="ECO:0000313" key="2">
    <source>
        <dbReference type="EMBL" id="OTA40265.1"/>
    </source>
</evidence>
<evidence type="ECO:0000313" key="3">
    <source>
        <dbReference type="Proteomes" id="UP000194267"/>
    </source>
</evidence>